<dbReference type="PANTHER" id="PTHR43023:SF6">
    <property type="entry name" value="INTERMEMBRANE PHOSPHOLIPID TRANSPORT SYSTEM ATP-BINDING PROTEIN MLAF"/>
    <property type="match status" value="1"/>
</dbReference>
<dbReference type="InterPro" id="IPR003439">
    <property type="entry name" value="ABC_transporter-like_ATP-bd"/>
</dbReference>
<sequence length="267" mass="30158">MSDIKFENVSFYRDYRCIYDDITFTIPSNKVTTILGPSGAGKTTILQLIAGLIRPDLGTIHIDKASIQKKTKEKELEKLRHKMGFLFQSGALFTHLSVYDNIAFPLRKNTQLDEKLIRNIVLLKLQAVRLAHTIDMMPSELSGGMARRVALARSITMDPNIMMYDEPFTGQDPASFNKLLELIATLNESLQMTSIIVSHDIEESLSISDHIIIVGNKKIIASDTPQNIKSSNDKLIKKFLAGEPLEDSKKDLKKDDTNFFEREILRS</sequence>
<gene>
    <name evidence="5" type="ORF">LO80_04890</name>
</gene>
<dbReference type="InterPro" id="IPR003593">
    <property type="entry name" value="AAA+_ATPase"/>
</dbReference>
<dbReference type="PANTHER" id="PTHR43023">
    <property type="entry name" value="PROTEIN TRIGALACTOSYLDIACYLGLYCEROL 3, CHLOROPLASTIC"/>
    <property type="match status" value="1"/>
</dbReference>
<dbReference type="OrthoDB" id="9802264at2"/>
<dbReference type="HOGENOM" id="CLU_000604_1_22_6"/>
<dbReference type="AlphaFoldDB" id="A0A097EP78"/>
<dbReference type="KEGG" id="frf:LO80_04890"/>
<dbReference type="SUPFAM" id="SSF52540">
    <property type="entry name" value="P-loop containing nucleoside triphosphate hydrolases"/>
    <property type="match status" value="1"/>
</dbReference>
<evidence type="ECO:0000313" key="6">
    <source>
        <dbReference type="Proteomes" id="UP000029672"/>
    </source>
</evidence>
<proteinExistence type="predicted"/>
<dbReference type="STRING" id="1547445.LO80_04890"/>
<organism evidence="5 6">
    <name type="scientific">Candidatus Francisella endociliophora</name>
    <dbReference type="NCBI Taxonomy" id="653937"/>
    <lineage>
        <taxon>Bacteria</taxon>
        <taxon>Pseudomonadati</taxon>
        <taxon>Pseudomonadota</taxon>
        <taxon>Gammaproteobacteria</taxon>
        <taxon>Thiotrichales</taxon>
        <taxon>Francisellaceae</taxon>
        <taxon>Francisella</taxon>
    </lineage>
</organism>
<dbReference type="Gene3D" id="3.40.50.300">
    <property type="entry name" value="P-loop containing nucleotide triphosphate hydrolases"/>
    <property type="match status" value="1"/>
</dbReference>
<evidence type="ECO:0000256" key="3">
    <source>
        <dbReference type="ARBA" id="ARBA00022840"/>
    </source>
</evidence>
<keyword evidence="6" id="KW-1185">Reference proteome</keyword>
<reference evidence="5 6" key="1">
    <citation type="submission" date="2014-10" db="EMBL/GenBank/DDBJ databases">
        <title>Whole genome sequence of Francisella endociliophora strain FSC1006, isolated from a laboratory culture of the marine ciliate Euplotes raikovi.</title>
        <authorList>
            <person name="Granberg M."/>
            <person name="Backman S."/>
            <person name="Lundmark E."/>
            <person name="Nilsson E."/>
            <person name="Karlsson E."/>
            <person name="Thelaus J."/>
            <person name="Ohrman C."/>
            <person name="Larkeryd A."/>
            <person name="Stenberg P."/>
        </authorList>
    </citation>
    <scope>NUCLEOTIDE SEQUENCE [LARGE SCALE GENOMIC DNA]</scope>
    <source>
        <strain evidence="5 6">FSC1006</strain>
    </source>
</reference>
<keyword evidence="3 5" id="KW-0067">ATP-binding</keyword>
<evidence type="ECO:0000256" key="1">
    <source>
        <dbReference type="ARBA" id="ARBA00022448"/>
    </source>
</evidence>
<dbReference type="InterPro" id="IPR017871">
    <property type="entry name" value="ABC_transporter-like_CS"/>
</dbReference>
<evidence type="ECO:0000256" key="2">
    <source>
        <dbReference type="ARBA" id="ARBA00022741"/>
    </source>
</evidence>
<dbReference type="GO" id="GO:0005524">
    <property type="term" value="F:ATP binding"/>
    <property type="evidence" value="ECO:0007669"/>
    <property type="project" value="UniProtKB-KW"/>
</dbReference>
<feature type="domain" description="ABC transporter" evidence="4">
    <location>
        <begin position="4"/>
        <end position="241"/>
    </location>
</feature>
<dbReference type="PROSITE" id="PS00211">
    <property type="entry name" value="ABC_TRANSPORTER_1"/>
    <property type="match status" value="1"/>
</dbReference>
<dbReference type="GO" id="GO:0016887">
    <property type="term" value="F:ATP hydrolysis activity"/>
    <property type="evidence" value="ECO:0007669"/>
    <property type="project" value="InterPro"/>
</dbReference>
<dbReference type="SMART" id="SM00382">
    <property type="entry name" value="AAA"/>
    <property type="match status" value="1"/>
</dbReference>
<dbReference type="RefSeq" id="WP_040009084.1">
    <property type="nucleotide sequence ID" value="NZ_CP009574.1"/>
</dbReference>
<protein>
    <submittedName>
        <fullName evidence="5">ABC transporter ATP-binding protein</fullName>
    </submittedName>
</protein>
<keyword evidence="2" id="KW-0547">Nucleotide-binding</keyword>
<name>A0A097EP78_9GAMM</name>
<dbReference type="EMBL" id="CP009574">
    <property type="protein sequence ID" value="AIT09368.1"/>
    <property type="molecule type" value="Genomic_DNA"/>
</dbReference>
<dbReference type="Pfam" id="PF00005">
    <property type="entry name" value="ABC_tran"/>
    <property type="match status" value="1"/>
</dbReference>
<dbReference type="PROSITE" id="PS50893">
    <property type="entry name" value="ABC_TRANSPORTER_2"/>
    <property type="match status" value="1"/>
</dbReference>
<evidence type="ECO:0000259" key="4">
    <source>
        <dbReference type="PROSITE" id="PS50893"/>
    </source>
</evidence>
<dbReference type="Proteomes" id="UP000029672">
    <property type="component" value="Chromosome"/>
</dbReference>
<keyword evidence="1" id="KW-0813">Transport</keyword>
<dbReference type="eggNOG" id="COG1127">
    <property type="taxonomic scope" value="Bacteria"/>
</dbReference>
<dbReference type="InterPro" id="IPR027417">
    <property type="entry name" value="P-loop_NTPase"/>
</dbReference>
<evidence type="ECO:0000313" key="5">
    <source>
        <dbReference type="EMBL" id="AIT09368.1"/>
    </source>
</evidence>
<accession>A0A097EP78</accession>